<sequence length="53" mass="5768">MPGTHFLTNCPRCGYVANAQSIDGLTVKVRCKMCGYEGTIPHPDLKDGAWRTG</sequence>
<gene>
    <name evidence="1" type="ORF">ASZ90_012136</name>
</gene>
<protein>
    <submittedName>
        <fullName evidence="1">Uncharacterized protein</fullName>
    </submittedName>
</protein>
<evidence type="ECO:0000313" key="1">
    <source>
        <dbReference type="EMBL" id="KUG18165.1"/>
    </source>
</evidence>
<accession>A0A0W8FBD5</accession>
<organism evidence="1">
    <name type="scientific">hydrocarbon metagenome</name>
    <dbReference type="NCBI Taxonomy" id="938273"/>
    <lineage>
        <taxon>unclassified sequences</taxon>
        <taxon>metagenomes</taxon>
        <taxon>ecological metagenomes</taxon>
    </lineage>
</organism>
<comment type="caution">
    <text evidence="1">The sequence shown here is derived from an EMBL/GenBank/DDBJ whole genome shotgun (WGS) entry which is preliminary data.</text>
</comment>
<reference evidence="1" key="1">
    <citation type="journal article" date="2015" name="Proc. Natl. Acad. Sci. U.S.A.">
        <title>Networks of energetic and metabolic interactions define dynamics in microbial communities.</title>
        <authorList>
            <person name="Embree M."/>
            <person name="Liu J.K."/>
            <person name="Al-Bassam M.M."/>
            <person name="Zengler K."/>
        </authorList>
    </citation>
    <scope>NUCLEOTIDE SEQUENCE</scope>
</reference>
<name>A0A0W8FBD5_9ZZZZ</name>
<dbReference type="EMBL" id="LNQE01001396">
    <property type="protein sequence ID" value="KUG18165.1"/>
    <property type="molecule type" value="Genomic_DNA"/>
</dbReference>
<proteinExistence type="predicted"/>
<dbReference type="AlphaFoldDB" id="A0A0W8FBD5"/>